<keyword evidence="3" id="KW-1185">Reference proteome</keyword>
<keyword evidence="1" id="KW-0812">Transmembrane</keyword>
<evidence type="ECO:0000313" key="3">
    <source>
        <dbReference type="Proteomes" id="UP001219525"/>
    </source>
</evidence>
<comment type="caution">
    <text evidence="2">The sequence shown here is derived from an EMBL/GenBank/DDBJ whole genome shotgun (WGS) entry which is preliminary data.</text>
</comment>
<evidence type="ECO:0000313" key="2">
    <source>
        <dbReference type="EMBL" id="KAJ7200024.1"/>
    </source>
</evidence>
<keyword evidence="1" id="KW-1133">Transmembrane helix</keyword>
<dbReference type="AlphaFoldDB" id="A0AAD6V161"/>
<gene>
    <name evidence="2" type="ORF">GGX14DRAFT_572455</name>
</gene>
<keyword evidence="1" id="KW-0472">Membrane</keyword>
<accession>A0AAD6V161</accession>
<proteinExistence type="predicted"/>
<evidence type="ECO:0000256" key="1">
    <source>
        <dbReference type="SAM" id="Phobius"/>
    </source>
</evidence>
<dbReference type="Proteomes" id="UP001219525">
    <property type="component" value="Unassembled WGS sequence"/>
</dbReference>
<feature type="transmembrane region" description="Helical" evidence="1">
    <location>
        <begin position="150"/>
        <end position="167"/>
    </location>
</feature>
<protein>
    <submittedName>
        <fullName evidence="2">Uncharacterized protein</fullName>
    </submittedName>
</protein>
<dbReference type="EMBL" id="JARJCW010000065">
    <property type="protein sequence ID" value="KAJ7200024.1"/>
    <property type="molecule type" value="Genomic_DNA"/>
</dbReference>
<reference evidence="2" key="1">
    <citation type="submission" date="2023-03" db="EMBL/GenBank/DDBJ databases">
        <title>Massive genome expansion in bonnet fungi (Mycena s.s.) driven by repeated elements and novel gene families across ecological guilds.</title>
        <authorList>
            <consortium name="Lawrence Berkeley National Laboratory"/>
            <person name="Harder C.B."/>
            <person name="Miyauchi S."/>
            <person name="Viragh M."/>
            <person name="Kuo A."/>
            <person name="Thoen E."/>
            <person name="Andreopoulos B."/>
            <person name="Lu D."/>
            <person name="Skrede I."/>
            <person name="Drula E."/>
            <person name="Henrissat B."/>
            <person name="Morin E."/>
            <person name="Kohler A."/>
            <person name="Barry K."/>
            <person name="LaButti K."/>
            <person name="Morin E."/>
            <person name="Salamov A."/>
            <person name="Lipzen A."/>
            <person name="Mereny Z."/>
            <person name="Hegedus B."/>
            <person name="Baldrian P."/>
            <person name="Stursova M."/>
            <person name="Weitz H."/>
            <person name="Taylor A."/>
            <person name="Grigoriev I.V."/>
            <person name="Nagy L.G."/>
            <person name="Martin F."/>
            <person name="Kauserud H."/>
        </authorList>
    </citation>
    <scope>NUCLEOTIDE SEQUENCE</scope>
    <source>
        <strain evidence="2">9144</strain>
    </source>
</reference>
<sequence length="191" mass="20564">MPLFCDPGRRCVTASRRSYKFNSKLPLCDGKSLFSVSFPHSLSLAPRTHPPARKAVKIKRKSRNTVLDAPVPLQLPAGLPRLPDHSLCLPALFLGPACPLHCPPAAQCTLNVLPAVPAKLQGPNYSQLTFSALPILSVACPVGAAPRGTFNAAAIAIAVLFVAGRVLRRRRHACAALTVVRQRDRLPMQLD</sequence>
<organism evidence="2 3">
    <name type="scientific">Mycena pura</name>
    <dbReference type="NCBI Taxonomy" id="153505"/>
    <lineage>
        <taxon>Eukaryota</taxon>
        <taxon>Fungi</taxon>
        <taxon>Dikarya</taxon>
        <taxon>Basidiomycota</taxon>
        <taxon>Agaricomycotina</taxon>
        <taxon>Agaricomycetes</taxon>
        <taxon>Agaricomycetidae</taxon>
        <taxon>Agaricales</taxon>
        <taxon>Marasmiineae</taxon>
        <taxon>Mycenaceae</taxon>
        <taxon>Mycena</taxon>
    </lineage>
</organism>
<name>A0AAD6V161_9AGAR</name>